<gene>
    <name evidence="1" type="ORF">ERX35_001000</name>
</gene>
<sequence length="84" mass="9890">MPSSIYDTAYIKQFIKEFHHVELIPEIEDDEDDFFSLDKDSTLNMDDTLRAIQTADDAAYFNELLDRADALCTDREFYVFLLRV</sequence>
<name>A0ABQ6RB93_9STAP</name>
<dbReference type="Proteomes" id="UP000295735">
    <property type="component" value="Unassembled WGS sequence"/>
</dbReference>
<reference evidence="1 2" key="1">
    <citation type="submission" date="2019-09" db="EMBL/GenBank/DDBJ databases">
        <authorList>
            <person name="Mazhar S."/>
            <person name="Altermann E."/>
            <person name="Hill C."/>
            <person name="Mcauliffe O."/>
        </authorList>
    </citation>
    <scope>NUCLEOTIDE SEQUENCE [LARGE SCALE GENOMIC DNA]</scope>
    <source>
        <strain evidence="1 2">ATCC 51831</strain>
    </source>
</reference>
<dbReference type="RefSeq" id="WP_149458041.1">
    <property type="nucleotide sequence ID" value="NZ_SCWC02000001.1"/>
</dbReference>
<keyword evidence="2" id="KW-1185">Reference proteome</keyword>
<proteinExistence type="predicted"/>
<comment type="caution">
    <text evidence="1">The sequence shown here is derived from an EMBL/GenBank/DDBJ whole genome shotgun (WGS) entry which is preliminary data.</text>
</comment>
<organism evidence="1 2">
    <name type="scientific">Macrococcus equipercicus</name>
    <dbReference type="NCBI Taxonomy" id="69967"/>
    <lineage>
        <taxon>Bacteria</taxon>
        <taxon>Bacillati</taxon>
        <taxon>Bacillota</taxon>
        <taxon>Bacilli</taxon>
        <taxon>Bacillales</taxon>
        <taxon>Staphylococcaceae</taxon>
        <taxon>Macrococcus</taxon>
    </lineage>
</organism>
<accession>A0ABQ6RB93</accession>
<dbReference type="EMBL" id="SCWC02000001">
    <property type="protein sequence ID" value="KAA1042490.1"/>
    <property type="molecule type" value="Genomic_DNA"/>
</dbReference>
<evidence type="ECO:0000313" key="1">
    <source>
        <dbReference type="EMBL" id="KAA1042490.1"/>
    </source>
</evidence>
<evidence type="ECO:0000313" key="2">
    <source>
        <dbReference type="Proteomes" id="UP000295735"/>
    </source>
</evidence>
<protein>
    <submittedName>
        <fullName evidence="1">Uncharacterized protein</fullName>
    </submittedName>
</protein>